<dbReference type="RefSeq" id="XP_025435422.1">
    <property type="nucleotide sequence ID" value="XM_025574048.1"/>
</dbReference>
<gene>
    <name evidence="1" type="ORF">BP01DRAFT_352917</name>
</gene>
<protein>
    <submittedName>
        <fullName evidence="1">Uncharacterized protein</fullName>
    </submittedName>
</protein>
<proteinExistence type="predicted"/>
<dbReference type="GeneID" id="37075276"/>
<sequence>MPPPAGFEPASLLSTSNTPDLYNAASMVFGDLAGSGFSSYGLAPESAAAVPITDIFTMHEGWSVADGPWLIHGDFNV</sequence>
<organism evidence="1 2">
    <name type="scientific">Aspergillus saccharolyticus JOP 1030-1</name>
    <dbReference type="NCBI Taxonomy" id="1450539"/>
    <lineage>
        <taxon>Eukaryota</taxon>
        <taxon>Fungi</taxon>
        <taxon>Dikarya</taxon>
        <taxon>Ascomycota</taxon>
        <taxon>Pezizomycotina</taxon>
        <taxon>Eurotiomycetes</taxon>
        <taxon>Eurotiomycetidae</taxon>
        <taxon>Eurotiales</taxon>
        <taxon>Aspergillaceae</taxon>
        <taxon>Aspergillus</taxon>
        <taxon>Aspergillus subgen. Circumdati</taxon>
    </lineage>
</organism>
<keyword evidence="2" id="KW-1185">Reference proteome</keyword>
<dbReference type="Proteomes" id="UP000248349">
    <property type="component" value="Unassembled WGS sequence"/>
</dbReference>
<dbReference type="AlphaFoldDB" id="A0A318ZZ07"/>
<name>A0A318ZZ07_9EURO</name>
<dbReference type="STRING" id="1450539.A0A318ZZ07"/>
<reference evidence="1 2" key="1">
    <citation type="submission" date="2016-12" db="EMBL/GenBank/DDBJ databases">
        <title>The genomes of Aspergillus section Nigri reveals drivers in fungal speciation.</title>
        <authorList>
            <consortium name="DOE Joint Genome Institute"/>
            <person name="Vesth T.C."/>
            <person name="Nybo J."/>
            <person name="Theobald S."/>
            <person name="Brandl J."/>
            <person name="Frisvad J.C."/>
            <person name="Nielsen K.F."/>
            <person name="Lyhne E.K."/>
            <person name="Kogle M.E."/>
            <person name="Kuo A."/>
            <person name="Riley R."/>
            <person name="Clum A."/>
            <person name="Nolan M."/>
            <person name="Lipzen A."/>
            <person name="Salamov A."/>
            <person name="Henrissat B."/>
            <person name="Wiebenga A."/>
            <person name="De Vries R.P."/>
            <person name="Grigoriev I.V."/>
            <person name="Mortensen U.H."/>
            <person name="Andersen M.R."/>
            <person name="Baker S.E."/>
        </authorList>
    </citation>
    <scope>NUCLEOTIDE SEQUENCE [LARGE SCALE GENOMIC DNA]</scope>
    <source>
        <strain evidence="1 2">JOP 1030-1</strain>
    </source>
</reference>
<dbReference type="EMBL" id="KZ821219">
    <property type="protein sequence ID" value="PYH49440.1"/>
    <property type="molecule type" value="Genomic_DNA"/>
</dbReference>
<evidence type="ECO:0000313" key="1">
    <source>
        <dbReference type="EMBL" id="PYH49440.1"/>
    </source>
</evidence>
<accession>A0A318ZZ07</accession>
<evidence type="ECO:0000313" key="2">
    <source>
        <dbReference type="Proteomes" id="UP000248349"/>
    </source>
</evidence>